<evidence type="ECO:0000259" key="1">
    <source>
        <dbReference type="Pfam" id="PF13229"/>
    </source>
</evidence>
<dbReference type="EMBL" id="JAENRR010000003">
    <property type="protein sequence ID" value="MBK3516167.1"/>
    <property type="molecule type" value="Genomic_DNA"/>
</dbReference>
<dbReference type="SMART" id="SM00710">
    <property type="entry name" value="PbH1"/>
    <property type="match status" value="5"/>
</dbReference>
<feature type="domain" description="Right handed beta helix" evidence="1">
    <location>
        <begin position="199"/>
        <end position="352"/>
    </location>
</feature>
<dbReference type="Pfam" id="PF13229">
    <property type="entry name" value="Beta_helix"/>
    <property type="match status" value="1"/>
</dbReference>
<reference evidence="2 3" key="1">
    <citation type="submission" date="2021-01" db="EMBL/GenBank/DDBJ databases">
        <title>Carboxyliciviraga sp.nov., isolated from coastal sediments.</title>
        <authorList>
            <person name="Lu D."/>
            <person name="Zhang T."/>
        </authorList>
    </citation>
    <scope>NUCLEOTIDE SEQUENCE [LARGE SCALE GENOMIC DNA]</scope>
    <source>
        <strain evidence="2 3">N1Y132</strain>
    </source>
</reference>
<name>A0ABS1HES2_9BACT</name>
<dbReference type="InterPro" id="IPR012334">
    <property type="entry name" value="Pectin_lyas_fold"/>
</dbReference>
<dbReference type="InterPro" id="IPR011050">
    <property type="entry name" value="Pectin_lyase_fold/virulence"/>
</dbReference>
<evidence type="ECO:0000313" key="3">
    <source>
        <dbReference type="Proteomes" id="UP000605676"/>
    </source>
</evidence>
<dbReference type="Proteomes" id="UP000605676">
    <property type="component" value="Unassembled WGS sequence"/>
</dbReference>
<dbReference type="PROSITE" id="PS51257">
    <property type="entry name" value="PROKAR_LIPOPROTEIN"/>
    <property type="match status" value="1"/>
</dbReference>
<organism evidence="2 3">
    <name type="scientific">Carboxylicivirga marina</name>
    <dbReference type="NCBI Taxonomy" id="2800988"/>
    <lineage>
        <taxon>Bacteria</taxon>
        <taxon>Pseudomonadati</taxon>
        <taxon>Bacteroidota</taxon>
        <taxon>Bacteroidia</taxon>
        <taxon>Marinilabiliales</taxon>
        <taxon>Marinilabiliaceae</taxon>
        <taxon>Carboxylicivirga</taxon>
    </lineage>
</organism>
<dbReference type="Gene3D" id="2.160.20.10">
    <property type="entry name" value="Single-stranded right-handed beta-helix, Pectin lyase-like"/>
    <property type="match status" value="1"/>
</dbReference>
<dbReference type="InterPro" id="IPR006626">
    <property type="entry name" value="PbH1"/>
</dbReference>
<dbReference type="SUPFAM" id="SSF51126">
    <property type="entry name" value="Pectin lyase-like"/>
    <property type="match status" value="1"/>
</dbReference>
<evidence type="ECO:0000313" key="2">
    <source>
        <dbReference type="EMBL" id="MBK3516167.1"/>
    </source>
</evidence>
<comment type="caution">
    <text evidence="2">The sequence shown here is derived from an EMBL/GenBank/DDBJ whole genome shotgun (WGS) entry which is preliminary data.</text>
</comment>
<dbReference type="InterPro" id="IPR039448">
    <property type="entry name" value="Beta_helix"/>
</dbReference>
<sequence>MRITHFISTSLTIVTVFFLGCCSKGNVSHQKEKALITYYIDANTGNDSNTGTSPDQAFTSLDKINSLTLTAGTQVLFKSGTTYNGQLKPKGLGEAGNPIIISKYGGETKPIINAEGQHTAAVYIYNMAYVEVRDLEITNTGEERENGRRGVIVEAENCGVTKHIILDNLFIHDVNGSLVKSKGGGSAILWRNHGDKYITTFDSLIIQNCHLKDCTRNGINARGYTRRDNWHPSTNVIVRNNLLEGIPGDGIVPIGTDGALIEYNTMRACPDILSHAEAAAGIWPWSADNTLIQFNEVAGHTAKWDGQGFDSDWNCIGTTIQYNYSHDNYGGFLLICNKGNTLNTPSNVGTKNTIVRYNVSVNDGIRPYPTERRGWFSPCMHISGPVENNYIHHNLFVFPEKESADIDRTFIQMDNWGGPWANKTLVANNKLDFSEPYKMFYGESQQTFGIDNEFDSKMMDFADSNEMPVWAKDYMSDYDENWKEKMIEAFFMDDEEMKQRLEGMKQ</sequence>
<accession>A0ABS1HES2</accession>
<dbReference type="RefSeq" id="WP_200463398.1">
    <property type="nucleotide sequence ID" value="NZ_JAENRR010000003.1"/>
</dbReference>
<proteinExistence type="predicted"/>
<gene>
    <name evidence="2" type="ORF">JIV24_02365</name>
</gene>
<protein>
    <submittedName>
        <fullName evidence="2">Right-handed parallel beta-helix repeat-containing protein</fullName>
    </submittedName>
</protein>
<keyword evidence="3" id="KW-1185">Reference proteome</keyword>